<evidence type="ECO:0000256" key="3">
    <source>
        <dbReference type="ARBA" id="ARBA00005755"/>
    </source>
</evidence>
<evidence type="ECO:0000256" key="1">
    <source>
        <dbReference type="ARBA" id="ARBA00001966"/>
    </source>
</evidence>
<keyword evidence="28" id="KW-1185">Reference proteome</keyword>
<dbReference type="GO" id="GO:0005739">
    <property type="term" value="C:mitochondrion"/>
    <property type="evidence" value="ECO:0007669"/>
    <property type="project" value="EnsemblFungi"/>
</dbReference>
<dbReference type="CDD" id="cd05534">
    <property type="entry name" value="POLBc_zeta"/>
    <property type="match status" value="1"/>
</dbReference>
<dbReference type="Gene3D" id="1.10.132.60">
    <property type="entry name" value="DNA polymerase family B, C-terminal domain"/>
    <property type="match status" value="1"/>
</dbReference>
<evidence type="ECO:0000259" key="23">
    <source>
        <dbReference type="Pfam" id="PF03104"/>
    </source>
</evidence>
<evidence type="ECO:0000256" key="19">
    <source>
        <dbReference type="ARBA" id="ARBA00066055"/>
    </source>
</evidence>
<dbReference type="Gene3D" id="3.30.420.10">
    <property type="entry name" value="Ribonuclease H-like superfamily/Ribonuclease H"/>
    <property type="match status" value="1"/>
</dbReference>
<dbReference type="FunFam" id="3.30.420.10:FF:000024">
    <property type="entry name" value="DNA polymerase zeta catalytic subunit"/>
    <property type="match status" value="1"/>
</dbReference>
<dbReference type="Pfam" id="PF03104">
    <property type="entry name" value="DNA_pol_B_exo1"/>
    <property type="match status" value="1"/>
</dbReference>
<feature type="region of interest" description="Disordered" evidence="21">
    <location>
        <begin position="481"/>
        <end position="535"/>
    </location>
</feature>
<dbReference type="Pfam" id="PF24065">
    <property type="entry name" value="REV3_N"/>
    <property type="match status" value="1"/>
</dbReference>
<evidence type="ECO:0000256" key="8">
    <source>
        <dbReference type="ARBA" id="ARBA00022723"/>
    </source>
</evidence>
<evidence type="ECO:0000259" key="24">
    <source>
        <dbReference type="Pfam" id="PF14260"/>
    </source>
</evidence>
<dbReference type="GeneID" id="34519105"/>
<keyword evidence="8 20" id="KW-0479">Metal-binding</keyword>
<organism evidence="27 28">
    <name type="scientific">Kuraishia capsulata CBS 1993</name>
    <dbReference type="NCBI Taxonomy" id="1382522"/>
    <lineage>
        <taxon>Eukaryota</taxon>
        <taxon>Fungi</taxon>
        <taxon>Dikarya</taxon>
        <taxon>Ascomycota</taxon>
        <taxon>Saccharomycotina</taxon>
        <taxon>Pichiomycetes</taxon>
        <taxon>Pichiales</taxon>
        <taxon>Pichiaceae</taxon>
        <taxon>Kuraishia</taxon>
    </lineage>
</organism>
<evidence type="ECO:0000256" key="2">
    <source>
        <dbReference type="ARBA" id="ARBA00004123"/>
    </source>
</evidence>
<dbReference type="FunFam" id="1.10.287.690:FF:000002">
    <property type="entry name" value="DNA polymerase zeta"/>
    <property type="match status" value="1"/>
</dbReference>
<dbReference type="Pfam" id="PF00136">
    <property type="entry name" value="DNA_pol_B"/>
    <property type="match status" value="1"/>
</dbReference>
<evidence type="ECO:0000256" key="17">
    <source>
        <dbReference type="ARBA" id="ARBA00023242"/>
    </source>
</evidence>
<evidence type="ECO:0000256" key="12">
    <source>
        <dbReference type="ARBA" id="ARBA00022932"/>
    </source>
</evidence>
<dbReference type="OrthoDB" id="2414538at2759"/>
<dbReference type="STRING" id="1382522.W6MI04"/>
<keyword evidence="16" id="KW-0234">DNA repair</keyword>
<accession>W6MI04</accession>
<evidence type="ECO:0000259" key="22">
    <source>
        <dbReference type="Pfam" id="PF00136"/>
    </source>
</evidence>
<sequence>MASFISSGSLEQNPAHFVAQITALDSYQSPPFAYLDKPYSTVNGEPTDEKLTQVPIIRVYGKLRTGHTCLIHIHNVFPYLYIQYTGPKAADQITRWLIQLKDEINLRMFLSFQRGKIQRPKKQRKKDGGDRGDGESDSDQDVDDASEQDEDDEEPLIKMRAFISDISLVRGVPFYGYNVGWDGFVKISLVSPRYIRRLTNVLQDGKVFGRPIQPFETHVPLNLQFLKDYNLYCSNWLVLDSWFFRAPIVGLKGDDTAIFNRIKFTDSLRTTILSKMVTVSGTDCYNVLDDMIFPRMGSSMVEVDTTAISIVNLAQTSERQTHSNFIEYKAFLHGSQAENMTYITSTKEMIKDAMYQRSVKNLKDADKAKMFTGSQRNFDRVTWVERDTLNDLFKYCCEMSKSEWSKKFDKEPETSDMLPPRPYLNEFPTAFQSIAKLAYHMEINKFILLPRSSLDASQLLESYAQSHSTQPVPIEVHVPQKRKDTVPDQTSQSQSPVSNVSDADLSPATKKLKTDSEGEPTEPATTSPKKQLSFHITPEDAAEEFIVEEIDRDWTMLRQTQASPVLLKTSNSFMRKANGTPAAKVVRSLFKEEHAFFPKEEIVAEYVGLPPANLDNSGFLKSLETEQGLLQIEYTDPFYSNEDHVPQRPFLSSGKKFVLKSDSIDNLKPYHSIAVPESSVNARQMICSLEKKLQPPKVAIFKYVDGVLPSYENVQTWCKENSISKTQFFKSQIEFATASNEYGFKYKSLERQTPQLQKSFNDMTVLMVETHVNTRDRLNPDPEHDPIGAVFWRFDPSSIPYDLSIINHGCFVLRSESDCLTEMDEASFPGLLSTSVQICETETELIDELVCLISLVDPDVLCGYEIHASSWGYIIERMDHAYGYDFLAKISRVNEKHLNKSKERWGYVSGSAFKVTGRHILNLWRALRHSVNLLKYTLQNVCFHVLHERCPHFDHRQLTSWFKKGSIQDCSFVINYYTRLLSLTAGVLDNQELVNKATEESRLIGIDFYSIFTRGSQYKVEGLLVRIAKEENFMLISPSKKQVFKQAPIQCIALVMEPESAFYKSPLLVLDFQSLYPSMIIAYNICYSTMLGQLRGYDGKSAQQLGVGKVKLPLGFLDLMKDQITITPNGVMFLKPSVRKSLLAKMLTEILDTRLLIKDTLSKSKGDLHLESLYNNRQLALKLIANVTYGYTSASFSGRMPCAEIADSIVSAGRETLNRAIREIEKNSAWGAKIVYGDTDSLFVYLPGKSKVEAFTIGRQMADHITSINPAPVKLKFEKVYHPCVLLSKKRYVGYSYEHLEQKEPKFDAKGIETVRRDGIPAQQKIVECSLRKLFESKDISNVQDYVETQFWKIMNGNFSIQDFCFGKEVRIGTYKNEIHAPPGAIISKRLMEQDHRSEPQYKERVPYLVVKGRKSATLRERCLTPEEFIDRQGPDALELDWNYYITKMLIPPLERIFGLMGVNVRQWFQDMPKMLKVTSKDPATTGRTTILSFAKTLNCLICGRQIAAADPGVCDSCLSDKSESIVRFHSTLREHEAKVLDILTVCRVCCSISHNTKLGLINIGAGLKCDSQDCSMYYTRIKSLRELDRVRAAKAHLLSQIDW</sequence>
<evidence type="ECO:0000256" key="20">
    <source>
        <dbReference type="RuleBase" id="RU000442"/>
    </source>
</evidence>
<keyword evidence="6 20" id="KW-0548">Nucleotidyltransferase</keyword>
<evidence type="ECO:0000256" key="7">
    <source>
        <dbReference type="ARBA" id="ARBA00022705"/>
    </source>
</evidence>
<dbReference type="Proteomes" id="UP000019384">
    <property type="component" value="Unassembled WGS sequence"/>
</dbReference>
<dbReference type="InterPro" id="IPR017964">
    <property type="entry name" value="DNA-dir_DNA_pol_B_CS"/>
</dbReference>
<evidence type="ECO:0000256" key="16">
    <source>
        <dbReference type="ARBA" id="ARBA00023204"/>
    </source>
</evidence>
<dbReference type="GO" id="GO:0006260">
    <property type="term" value="P:DNA replication"/>
    <property type="evidence" value="ECO:0007669"/>
    <property type="project" value="UniProtKB-KW"/>
</dbReference>
<feature type="compositionally biased region" description="Polar residues" evidence="21">
    <location>
        <begin position="487"/>
        <end position="501"/>
    </location>
</feature>
<keyword evidence="11 20" id="KW-0862">Zinc</keyword>
<feature type="domain" description="C4-type zinc-finger of DNA polymerase delta" evidence="24">
    <location>
        <begin position="1500"/>
        <end position="1581"/>
    </location>
</feature>
<dbReference type="Gene3D" id="1.10.287.690">
    <property type="entry name" value="Helix hairpin bin"/>
    <property type="match status" value="1"/>
</dbReference>
<dbReference type="PROSITE" id="PS00116">
    <property type="entry name" value="DNA_POLYMERASE_B"/>
    <property type="match status" value="1"/>
</dbReference>
<keyword evidence="13 20" id="KW-0408">Iron</keyword>
<feature type="region of interest" description="Disordered" evidence="21">
    <location>
        <begin position="117"/>
        <end position="153"/>
    </location>
</feature>
<comment type="subcellular location">
    <subcellularLocation>
        <location evidence="2 20">Nucleus</location>
    </subcellularLocation>
</comment>
<feature type="domain" description="DNA-directed DNA polymerase family B exonuclease" evidence="23">
    <location>
        <begin position="716"/>
        <end position="941"/>
    </location>
</feature>
<dbReference type="GO" id="GO:0051539">
    <property type="term" value="F:4 iron, 4 sulfur cluster binding"/>
    <property type="evidence" value="ECO:0007669"/>
    <property type="project" value="UniProtKB-KW"/>
</dbReference>
<comment type="subunit">
    <text evidence="19">Forms DNA polymerase zeta with REV7.</text>
</comment>
<dbReference type="CDD" id="cd05778">
    <property type="entry name" value="DNA_polB_zeta_exo"/>
    <property type="match status" value="1"/>
</dbReference>
<dbReference type="GO" id="GO:0003677">
    <property type="term" value="F:DNA binding"/>
    <property type="evidence" value="ECO:0007669"/>
    <property type="project" value="UniProtKB-KW"/>
</dbReference>
<dbReference type="GO" id="GO:0000166">
    <property type="term" value="F:nucleotide binding"/>
    <property type="evidence" value="ECO:0007669"/>
    <property type="project" value="InterPro"/>
</dbReference>
<dbReference type="InterPro" id="IPR006134">
    <property type="entry name" value="DNA-dir_DNA_pol_B_multi_dom"/>
</dbReference>
<keyword evidence="12 20" id="KW-0239">DNA-directed DNA polymerase</keyword>
<reference evidence="27" key="1">
    <citation type="submission" date="2013-12" db="EMBL/GenBank/DDBJ databases">
        <authorList>
            <person name="Genoscope - CEA"/>
        </authorList>
    </citation>
    <scope>NUCLEOTIDE SEQUENCE</scope>
    <source>
        <strain evidence="27">CBS 1993</strain>
    </source>
</reference>
<feature type="compositionally biased region" description="Acidic residues" evidence="21">
    <location>
        <begin position="135"/>
        <end position="153"/>
    </location>
</feature>
<evidence type="ECO:0000313" key="28">
    <source>
        <dbReference type="Proteomes" id="UP000019384"/>
    </source>
</evidence>
<dbReference type="InterPro" id="IPR025687">
    <property type="entry name" value="Znf-C4pol"/>
</dbReference>
<evidence type="ECO:0000313" key="27">
    <source>
        <dbReference type="EMBL" id="CDK25706.1"/>
    </source>
</evidence>
<dbReference type="PANTHER" id="PTHR45812:SF1">
    <property type="entry name" value="DNA POLYMERASE ZETA CATALYTIC SUBUNIT"/>
    <property type="match status" value="1"/>
</dbReference>
<keyword evidence="10 20" id="KW-0863">Zinc-finger</keyword>
<dbReference type="InterPro" id="IPR012337">
    <property type="entry name" value="RNaseH-like_sf"/>
</dbReference>
<keyword evidence="9" id="KW-0227">DNA damage</keyword>
<dbReference type="FunFam" id="1.10.132.60:FF:000007">
    <property type="entry name" value="DNA polymerase"/>
    <property type="match status" value="1"/>
</dbReference>
<keyword evidence="7 20" id="KW-0235">DNA replication</keyword>
<dbReference type="InterPro" id="IPR006133">
    <property type="entry name" value="DNA-dir_DNA_pol_B_exonuc"/>
</dbReference>
<dbReference type="InterPro" id="IPR056435">
    <property type="entry name" value="DPOD/Z_N"/>
</dbReference>
<dbReference type="PRINTS" id="PR00106">
    <property type="entry name" value="DNAPOLB"/>
</dbReference>
<evidence type="ECO:0000256" key="11">
    <source>
        <dbReference type="ARBA" id="ARBA00022833"/>
    </source>
</evidence>
<evidence type="ECO:0000256" key="14">
    <source>
        <dbReference type="ARBA" id="ARBA00023014"/>
    </source>
</evidence>
<comment type="catalytic activity">
    <reaction evidence="18 20">
        <text>DNA(n) + a 2'-deoxyribonucleoside 5'-triphosphate = DNA(n+1) + diphosphate</text>
        <dbReference type="Rhea" id="RHEA:22508"/>
        <dbReference type="Rhea" id="RHEA-COMP:17339"/>
        <dbReference type="Rhea" id="RHEA-COMP:17340"/>
        <dbReference type="ChEBI" id="CHEBI:33019"/>
        <dbReference type="ChEBI" id="CHEBI:61560"/>
        <dbReference type="ChEBI" id="CHEBI:173112"/>
        <dbReference type="EC" id="2.7.7.7"/>
    </reaction>
</comment>
<protein>
    <recommendedName>
        <fullName evidence="20">DNA polymerase</fullName>
        <ecNumber evidence="20">2.7.7.7</ecNumber>
    </recommendedName>
</protein>
<dbReference type="Pfam" id="PF24055">
    <property type="entry name" value="POL3_N"/>
    <property type="match status" value="1"/>
</dbReference>
<dbReference type="Pfam" id="PF14260">
    <property type="entry name" value="zf-C4pol"/>
    <property type="match status" value="1"/>
</dbReference>
<dbReference type="GO" id="GO:0003887">
    <property type="term" value="F:DNA-directed DNA polymerase activity"/>
    <property type="evidence" value="ECO:0007669"/>
    <property type="project" value="UniProtKB-KW"/>
</dbReference>
<evidence type="ECO:0000256" key="5">
    <source>
        <dbReference type="ARBA" id="ARBA00022679"/>
    </source>
</evidence>
<dbReference type="Gene3D" id="3.30.342.10">
    <property type="entry name" value="DNA Polymerase, chain B, domain 1"/>
    <property type="match status" value="1"/>
</dbReference>
<dbReference type="InterPro" id="IPR030559">
    <property type="entry name" value="PolZ_Rev3"/>
</dbReference>
<evidence type="ECO:0000256" key="15">
    <source>
        <dbReference type="ARBA" id="ARBA00023125"/>
    </source>
</evidence>
<evidence type="ECO:0000259" key="25">
    <source>
        <dbReference type="Pfam" id="PF24055"/>
    </source>
</evidence>
<keyword evidence="17 20" id="KW-0539">Nucleus</keyword>
<evidence type="ECO:0000259" key="26">
    <source>
        <dbReference type="Pfam" id="PF24065"/>
    </source>
</evidence>
<evidence type="ECO:0000256" key="13">
    <source>
        <dbReference type="ARBA" id="ARBA00023004"/>
    </source>
</evidence>
<evidence type="ECO:0000256" key="10">
    <source>
        <dbReference type="ARBA" id="ARBA00022771"/>
    </source>
</evidence>
<dbReference type="GO" id="GO:0005634">
    <property type="term" value="C:nucleus"/>
    <property type="evidence" value="ECO:0007669"/>
    <property type="project" value="UniProtKB-SubCell"/>
</dbReference>
<dbReference type="GO" id="GO:0000724">
    <property type="term" value="P:double-strand break repair via homologous recombination"/>
    <property type="evidence" value="ECO:0007669"/>
    <property type="project" value="TreeGrafter"/>
</dbReference>
<dbReference type="SMART" id="SM00486">
    <property type="entry name" value="POLBc"/>
    <property type="match status" value="1"/>
</dbReference>
<comment type="similarity">
    <text evidence="3 20">Belongs to the DNA polymerase type-B family.</text>
</comment>
<dbReference type="RefSeq" id="XP_022457717.1">
    <property type="nucleotide sequence ID" value="XM_022603880.1"/>
</dbReference>
<gene>
    <name evidence="27" type="ORF">KUCA_T00001676001</name>
</gene>
<keyword evidence="4 20" id="KW-0004">4Fe-4S</keyword>
<feature type="domain" description="DNA-directed DNA polymerase family B multifunctional" evidence="22">
    <location>
        <begin position="1008"/>
        <end position="1458"/>
    </location>
</feature>
<dbReference type="GO" id="GO:0070987">
    <property type="term" value="P:error-free translesion synthesis"/>
    <property type="evidence" value="ECO:0007669"/>
    <property type="project" value="EnsemblFungi"/>
</dbReference>
<keyword evidence="15 20" id="KW-0238">DNA-binding</keyword>
<dbReference type="InterPro" id="IPR043502">
    <property type="entry name" value="DNA/RNA_pol_sf"/>
</dbReference>
<dbReference type="GO" id="GO:0042276">
    <property type="term" value="P:error-prone translesion synthesis"/>
    <property type="evidence" value="ECO:0007669"/>
    <property type="project" value="EnsemblFungi"/>
</dbReference>
<dbReference type="HOGENOM" id="CLU_000203_3_1_1"/>
<feature type="domain" description="DNA polymerase delta/zeta catalytic subunit N-terminal" evidence="25">
    <location>
        <begin position="159"/>
        <end position="195"/>
    </location>
</feature>
<evidence type="ECO:0000256" key="4">
    <source>
        <dbReference type="ARBA" id="ARBA00022485"/>
    </source>
</evidence>
<dbReference type="InterPro" id="IPR006172">
    <property type="entry name" value="DNA-dir_DNA_pol_B"/>
</dbReference>
<dbReference type="GO" id="GO:0016035">
    <property type="term" value="C:zeta DNA polymerase complex"/>
    <property type="evidence" value="ECO:0007669"/>
    <property type="project" value="EnsemblFungi"/>
</dbReference>
<dbReference type="GO" id="GO:0008270">
    <property type="term" value="F:zinc ion binding"/>
    <property type="evidence" value="ECO:0007669"/>
    <property type="project" value="UniProtKB-KW"/>
</dbReference>
<dbReference type="SUPFAM" id="SSF53098">
    <property type="entry name" value="Ribonuclease H-like"/>
    <property type="match status" value="1"/>
</dbReference>
<evidence type="ECO:0000256" key="6">
    <source>
        <dbReference type="ARBA" id="ARBA00022695"/>
    </source>
</evidence>
<dbReference type="InterPro" id="IPR023211">
    <property type="entry name" value="DNA_pol_palm_dom_sf"/>
</dbReference>
<dbReference type="InterPro" id="IPR042087">
    <property type="entry name" value="DNA_pol_B_thumb"/>
</dbReference>
<dbReference type="EC" id="2.7.7.7" evidence="20"/>
<keyword evidence="14 20" id="KW-0411">Iron-sulfur</keyword>
<dbReference type="InterPro" id="IPR056447">
    <property type="entry name" value="REV3_N"/>
</dbReference>
<evidence type="ECO:0000256" key="18">
    <source>
        <dbReference type="ARBA" id="ARBA00049244"/>
    </source>
</evidence>
<comment type="cofactor">
    <cofactor evidence="1 20">
        <name>[4Fe-4S] cluster</name>
        <dbReference type="ChEBI" id="CHEBI:49883"/>
    </cofactor>
</comment>
<name>W6MI04_9ASCO</name>
<dbReference type="InterPro" id="IPR036397">
    <property type="entry name" value="RNaseH_sf"/>
</dbReference>
<dbReference type="PANTHER" id="PTHR45812">
    <property type="entry name" value="DNA POLYMERASE ZETA CATALYTIC SUBUNIT"/>
    <property type="match status" value="1"/>
</dbReference>
<feature type="domain" description="DNA polymerase zeta catalytic subunit N-terminal" evidence="26">
    <location>
        <begin position="21"/>
        <end position="74"/>
    </location>
</feature>
<dbReference type="Gene3D" id="3.90.1600.10">
    <property type="entry name" value="Palm domain of DNA polymerase"/>
    <property type="match status" value="1"/>
</dbReference>
<reference evidence="27" key="2">
    <citation type="submission" date="2014-02" db="EMBL/GenBank/DDBJ databases">
        <title>Complete DNA sequence of /Kuraishia capsulata/ illustrates novel genomic features among budding yeasts (/Saccharomycotina/).</title>
        <authorList>
            <person name="Morales L."/>
            <person name="Noel B."/>
            <person name="Porcel B."/>
            <person name="Marcet-Houben M."/>
            <person name="Hullo M-F."/>
            <person name="Sacerdot C."/>
            <person name="Tekaia F."/>
            <person name="Leh-Louis V."/>
            <person name="Despons L."/>
            <person name="Khanna V."/>
            <person name="Aury J-M."/>
            <person name="Barbe V."/>
            <person name="Couloux A."/>
            <person name="Labadie K."/>
            <person name="Pelletier E."/>
            <person name="Souciet J-L."/>
            <person name="Boekhout T."/>
            <person name="Gabaldon T."/>
            <person name="Wincker P."/>
            <person name="Dujon B."/>
        </authorList>
    </citation>
    <scope>NUCLEOTIDE SEQUENCE</scope>
    <source>
        <strain evidence="27">CBS 1993</strain>
    </source>
</reference>
<evidence type="ECO:0000256" key="9">
    <source>
        <dbReference type="ARBA" id="ARBA00022763"/>
    </source>
</evidence>
<dbReference type="EMBL" id="HG793126">
    <property type="protein sequence ID" value="CDK25706.1"/>
    <property type="molecule type" value="Genomic_DNA"/>
</dbReference>
<proteinExistence type="inferred from homology"/>
<keyword evidence="5 20" id="KW-0808">Transferase</keyword>
<dbReference type="SUPFAM" id="SSF56672">
    <property type="entry name" value="DNA/RNA polymerases"/>
    <property type="match status" value="1"/>
</dbReference>
<evidence type="ECO:0000256" key="21">
    <source>
        <dbReference type="SAM" id="MobiDB-lite"/>
    </source>
</evidence>